<dbReference type="RefSeq" id="WP_005950296.1">
    <property type="nucleotide sequence ID" value="NZ_CP028103.1"/>
</dbReference>
<name>A0ABM6U2W9_FUSVA</name>
<keyword evidence="1" id="KW-0472">Membrane</keyword>
<evidence type="ECO:0000256" key="1">
    <source>
        <dbReference type="SAM" id="Phobius"/>
    </source>
</evidence>
<feature type="transmembrane region" description="Helical" evidence="1">
    <location>
        <begin position="12"/>
        <end position="33"/>
    </location>
</feature>
<evidence type="ECO:0000313" key="2">
    <source>
        <dbReference type="EMBL" id="AVQ30647.1"/>
    </source>
</evidence>
<reference evidence="3" key="1">
    <citation type="journal article" date="2018" name="MSphere">
        <title>Fusobacterium Genomics Using MinION and Illumina Sequencing Enables Genome Completion and Correction.</title>
        <authorList>
            <person name="Todd S.M."/>
            <person name="Settlage R.E."/>
            <person name="Lahmers K.K."/>
            <person name="Slade D.J."/>
        </authorList>
    </citation>
    <scope>NUCLEOTIDE SEQUENCE [LARGE SCALE GENOMIC DNA]</scope>
    <source>
        <strain evidence="3">ATCC 27725</strain>
    </source>
</reference>
<proteinExistence type="predicted"/>
<evidence type="ECO:0000313" key="3">
    <source>
        <dbReference type="Proteomes" id="UP000241238"/>
    </source>
</evidence>
<gene>
    <name evidence="2" type="ORF">C4N18_05255</name>
</gene>
<protein>
    <recommendedName>
        <fullName evidence="4">DUF4345 domain-containing protein</fullName>
    </recommendedName>
</protein>
<feature type="transmembrane region" description="Helical" evidence="1">
    <location>
        <begin position="77"/>
        <end position="96"/>
    </location>
</feature>
<feature type="transmembrane region" description="Helical" evidence="1">
    <location>
        <begin position="102"/>
        <end position="121"/>
    </location>
</feature>
<keyword evidence="3" id="KW-1185">Reference proteome</keyword>
<dbReference type="GeneID" id="77467393"/>
<accession>A0ABM6U2W9</accession>
<feature type="transmembrane region" description="Helical" evidence="1">
    <location>
        <begin position="53"/>
        <end position="70"/>
    </location>
</feature>
<organism evidence="2 3">
    <name type="scientific">Fusobacterium varium ATCC 27725</name>
    <dbReference type="NCBI Taxonomy" id="469618"/>
    <lineage>
        <taxon>Bacteria</taxon>
        <taxon>Fusobacteriati</taxon>
        <taxon>Fusobacteriota</taxon>
        <taxon>Fusobacteriia</taxon>
        <taxon>Fusobacteriales</taxon>
        <taxon>Fusobacteriaceae</taxon>
        <taxon>Fusobacterium</taxon>
    </lineage>
</organism>
<keyword evidence="1" id="KW-0812">Transmembrane</keyword>
<keyword evidence="1" id="KW-1133">Transmembrane helix</keyword>
<evidence type="ECO:0008006" key="4">
    <source>
        <dbReference type="Google" id="ProtNLM"/>
    </source>
</evidence>
<dbReference type="Proteomes" id="UP000241238">
    <property type="component" value="Chromosome"/>
</dbReference>
<dbReference type="EMBL" id="CP028103">
    <property type="protein sequence ID" value="AVQ30647.1"/>
    <property type="molecule type" value="Genomic_DNA"/>
</dbReference>
<sequence length="124" mass="14134">MKKPFLMRSIGLIIVVAAALKLLAGITIILFPLKLEDIPEINLYGRLVFSAEYILGSILYIMAGIFLIQGRKRAREIFLFSILFSFVVTLLPGMIITVEEMIVFTVLFILLYAIKSIRKYFTEI</sequence>